<sequence length="346" mass="36289">MTALTLGDAAEELYAAAPAEFMASRTRLVAQARAAKDRALATQIGKLRKPSVAAGILNGLVRARPDLTERLVTVGEQLRAAQATMHLATMSALRPDRDALIADWLAGAREIAGAADSALSPAATDEIRDTVIAALASIEATEAVLAGHLNRALSYSGFGEVDLADAVVRTEGGTVLRVIRGLRDREAERAAPGEEDRDEHGDDDRDELGDEYRDESGDEPVDELRDQHGDEPGAEPPAAPRSDPGPALTPESLDPDAVERLVEEAGAAYAEAASAVAHAMSAVGRTSAQLDEAKARVARMGQELAQAEAELAAAFEADARAREAVTAAVAARQRAAQQLARVQEGD</sequence>
<keyword evidence="4" id="KW-1185">Reference proteome</keyword>
<dbReference type="EMBL" id="CAJC01000177">
    <property type="protein sequence ID" value="CCI54223.1"/>
    <property type="molecule type" value="Genomic_DNA"/>
</dbReference>
<evidence type="ECO:0000256" key="2">
    <source>
        <dbReference type="SAM" id="MobiDB-lite"/>
    </source>
</evidence>
<gene>
    <name evidence="3" type="ORF">BN13_640007</name>
</gene>
<feature type="coiled-coil region" evidence="1">
    <location>
        <begin position="290"/>
        <end position="317"/>
    </location>
</feature>
<comment type="caution">
    <text evidence="3">The sequence shown here is derived from an EMBL/GenBank/DDBJ whole genome shotgun (WGS) entry which is preliminary data.</text>
</comment>
<accession>A0A077MFX7</accession>
<name>A0A077MFX7_9MICO</name>
<keyword evidence="3" id="KW-0436">Ligase</keyword>
<reference evidence="3 4" key="1">
    <citation type="journal article" date="2013" name="ISME J.">
        <title>A metabolic model for members of the genus Tetrasphaera involved in enhanced biological phosphorus removal.</title>
        <authorList>
            <person name="Kristiansen R."/>
            <person name="Nguyen H.T.T."/>
            <person name="Saunders A.M."/>
            <person name="Nielsen J.L."/>
            <person name="Wimmer R."/>
            <person name="Le V.Q."/>
            <person name="McIlroy S.J."/>
            <person name="Petrovski S."/>
            <person name="Seviour R.J."/>
            <person name="Calteau A."/>
            <person name="Nielsen K.L."/>
            <person name="Nielsen P.H."/>
        </authorList>
    </citation>
    <scope>NUCLEOTIDE SEQUENCE [LARGE SCALE GENOMIC DNA]</scope>
    <source>
        <strain evidence="3 4">Ben 74</strain>
    </source>
</reference>
<dbReference type="OrthoDB" id="3541690at2"/>
<keyword evidence="3" id="KW-0030">Aminoacyl-tRNA synthetase</keyword>
<dbReference type="GO" id="GO:0004820">
    <property type="term" value="F:glycine-tRNA ligase activity"/>
    <property type="evidence" value="ECO:0007669"/>
    <property type="project" value="UniProtKB-EC"/>
</dbReference>
<protein>
    <submittedName>
        <fullName evidence="3">Putative Glycyl-tRNA synthetase</fullName>
        <ecNumber evidence="3">6.1.1.14</ecNumber>
    </submittedName>
</protein>
<feature type="region of interest" description="Disordered" evidence="2">
    <location>
        <begin position="186"/>
        <end position="256"/>
    </location>
</feature>
<dbReference type="EC" id="6.1.1.14" evidence="3"/>
<dbReference type="STRING" id="1193518.BN13_640007"/>
<evidence type="ECO:0000313" key="4">
    <source>
        <dbReference type="Proteomes" id="UP000035720"/>
    </source>
</evidence>
<evidence type="ECO:0000256" key="1">
    <source>
        <dbReference type="SAM" id="Coils"/>
    </source>
</evidence>
<feature type="compositionally biased region" description="Basic and acidic residues" evidence="2">
    <location>
        <begin position="222"/>
        <end position="231"/>
    </location>
</feature>
<feature type="compositionally biased region" description="Basic and acidic residues" evidence="2">
    <location>
        <begin position="186"/>
        <end position="203"/>
    </location>
</feature>
<organism evidence="3 4">
    <name type="scientific">Nostocoides jenkinsii Ben 74</name>
    <dbReference type="NCBI Taxonomy" id="1193518"/>
    <lineage>
        <taxon>Bacteria</taxon>
        <taxon>Bacillati</taxon>
        <taxon>Actinomycetota</taxon>
        <taxon>Actinomycetes</taxon>
        <taxon>Micrococcales</taxon>
        <taxon>Intrasporangiaceae</taxon>
        <taxon>Nostocoides</taxon>
    </lineage>
</organism>
<proteinExistence type="predicted"/>
<keyword evidence="1" id="KW-0175">Coiled coil</keyword>
<dbReference type="RefSeq" id="WP_157038548.1">
    <property type="nucleotide sequence ID" value="NZ_HF571038.1"/>
</dbReference>
<dbReference type="Proteomes" id="UP000035720">
    <property type="component" value="Unassembled WGS sequence"/>
</dbReference>
<dbReference type="AlphaFoldDB" id="A0A077MFX7"/>
<evidence type="ECO:0000313" key="3">
    <source>
        <dbReference type="EMBL" id="CCI54223.1"/>
    </source>
</evidence>